<evidence type="ECO:0000256" key="3">
    <source>
        <dbReference type="ARBA" id="ARBA00022755"/>
    </source>
</evidence>
<keyword evidence="3 4" id="KW-0658">Purine biosynthesis</keyword>
<dbReference type="PANTHER" id="PTHR43369:SF2">
    <property type="entry name" value="PHOSPHORIBOSYLGLYCINAMIDE FORMYLTRANSFERASE"/>
    <property type="match status" value="1"/>
</dbReference>
<dbReference type="Proteomes" id="UP000316562">
    <property type="component" value="Unassembled WGS sequence"/>
</dbReference>
<protein>
    <recommendedName>
        <fullName evidence="4">Phosphoribosylglycinamide formyltransferase</fullName>
        <ecNumber evidence="4">2.1.2.2</ecNumber>
    </recommendedName>
    <alternativeName>
        <fullName evidence="4">5'-phosphoribosylglycinamide transformylase</fullName>
    </alternativeName>
    <alternativeName>
        <fullName evidence="4">GAR transformylase</fullName>
        <shortName evidence="4">GART</shortName>
    </alternativeName>
</protein>
<dbReference type="NCBIfam" id="TIGR00639">
    <property type="entry name" value="PurN"/>
    <property type="match status" value="1"/>
</dbReference>
<feature type="binding site" evidence="4">
    <location>
        <position position="120"/>
    </location>
    <ligand>
        <name>(6R)-10-formyltetrahydrofolate</name>
        <dbReference type="ChEBI" id="CHEBI:195366"/>
    </ligand>
</feature>
<evidence type="ECO:0000256" key="4">
    <source>
        <dbReference type="HAMAP-Rule" id="MF_01930"/>
    </source>
</evidence>
<dbReference type="InterPro" id="IPR004607">
    <property type="entry name" value="GART"/>
</dbReference>
<comment type="similarity">
    <text evidence="4">Belongs to the GART family.</text>
</comment>
<dbReference type="GO" id="GO:0004644">
    <property type="term" value="F:phosphoribosylglycinamide formyltransferase activity"/>
    <property type="evidence" value="ECO:0007669"/>
    <property type="project" value="UniProtKB-UniRule"/>
</dbReference>
<comment type="catalytic activity">
    <reaction evidence="4">
        <text>N(1)-(5-phospho-beta-D-ribosyl)glycinamide + (6R)-10-formyltetrahydrofolate = N(2)-formyl-N(1)-(5-phospho-beta-D-ribosyl)glycinamide + (6S)-5,6,7,8-tetrahydrofolate + H(+)</text>
        <dbReference type="Rhea" id="RHEA:15053"/>
        <dbReference type="ChEBI" id="CHEBI:15378"/>
        <dbReference type="ChEBI" id="CHEBI:57453"/>
        <dbReference type="ChEBI" id="CHEBI:143788"/>
        <dbReference type="ChEBI" id="CHEBI:147286"/>
        <dbReference type="ChEBI" id="CHEBI:195366"/>
        <dbReference type="EC" id="2.1.2.2"/>
    </reaction>
</comment>
<gene>
    <name evidence="4" type="primary">purN</name>
    <name evidence="6" type="ORF">EVJ46_01805</name>
</gene>
<comment type="function">
    <text evidence="4">Catalyzes the transfer of a formyl group from 10-formyltetrahydrofolate to 5-phospho-ribosyl-glycinamide (GAR), producing 5-phospho-ribosyl-N-formylglycinamide (FGAR) and tetrahydrofolate.</text>
</comment>
<dbReference type="EMBL" id="SGBC01000001">
    <property type="protein sequence ID" value="RZD16996.1"/>
    <property type="molecule type" value="Genomic_DNA"/>
</dbReference>
<evidence type="ECO:0000259" key="5">
    <source>
        <dbReference type="Pfam" id="PF00551"/>
    </source>
</evidence>
<comment type="pathway">
    <text evidence="1 4">Purine metabolism; IMP biosynthesis via de novo pathway; N(2)-formyl-N(1)-(5-phospho-D-ribosyl)glycinamide from N(1)-(5-phospho-D-ribosyl)glycinamide (10-formyl THF route): step 1/1.</text>
</comment>
<proteinExistence type="inferred from homology"/>
<evidence type="ECO:0000256" key="1">
    <source>
        <dbReference type="ARBA" id="ARBA00005054"/>
    </source>
</evidence>
<feature type="binding site" evidence="4">
    <location>
        <position position="78"/>
    </location>
    <ligand>
        <name>(6R)-10-formyltetrahydrofolate</name>
        <dbReference type="ChEBI" id="CHEBI:195366"/>
    </ligand>
</feature>
<dbReference type="EC" id="2.1.2.2" evidence="4"/>
<organism evidence="6 7">
    <name type="scientific">Acididesulfobacter guangdongensis</name>
    <dbReference type="NCBI Taxonomy" id="2597225"/>
    <lineage>
        <taxon>Bacteria</taxon>
        <taxon>Deltaproteobacteria</taxon>
        <taxon>Candidatus Acidulodesulfobacterales</taxon>
        <taxon>Candidatus Acididesulfobacter</taxon>
    </lineage>
</organism>
<dbReference type="InterPro" id="IPR002376">
    <property type="entry name" value="Formyl_transf_N"/>
</dbReference>
<feature type="domain" description="Formyl transferase N-terminal" evidence="5">
    <location>
        <begin position="6"/>
        <end position="195"/>
    </location>
</feature>
<reference evidence="6 7" key="1">
    <citation type="journal article" date="2019" name="ISME J.">
        <title>Insights into ecological role of a new deltaproteobacterial order Candidatus Acidulodesulfobacterales by metagenomics and metatranscriptomics.</title>
        <authorList>
            <person name="Tan S."/>
            <person name="Liu J."/>
            <person name="Fang Y."/>
            <person name="Hedlund B.P."/>
            <person name="Lian Z.H."/>
            <person name="Huang L.Y."/>
            <person name="Li J.T."/>
            <person name="Huang L.N."/>
            <person name="Li W.J."/>
            <person name="Jiang H.C."/>
            <person name="Dong H.L."/>
            <person name="Shu W.S."/>
        </authorList>
    </citation>
    <scope>NUCLEOTIDE SEQUENCE [LARGE SCALE GENOMIC DNA]</scope>
    <source>
        <strain evidence="6">AP2</strain>
    </source>
</reference>
<dbReference type="GO" id="GO:0006189">
    <property type="term" value="P:'de novo' IMP biosynthetic process"/>
    <property type="evidence" value="ECO:0007669"/>
    <property type="project" value="UniProtKB-UniRule"/>
</dbReference>
<keyword evidence="2 4" id="KW-0808">Transferase</keyword>
<dbReference type="SUPFAM" id="SSF53328">
    <property type="entry name" value="Formyltransferase"/>
    <property type="match status" value="1"/>
</dbReference>
<comment type="caution">
    <text evidence="6">The sequence shown here is derived from an EMBL/GenBank/DDBJ whole genome shotgun (WGS) entry which is preliminary data.</text>
</comment>
<dbReference type="AlphaFoldDB" id="A0A519BIB1"/>
<dbReference type="Pfam" id="PF00551">
    <property type="entry name" value="Formyl_trans_N"/>
    <property type="match status" value="1"/>
</dbReference>
<feature type="site" description="Raises pKa of active site His" evidence="4">
    <location>
        <position position="158"/>
    </location>
</feature>
<feature type="active site" description="Proton donor" evidence="4">
    <location>
        <position position="122"/>
    </location>
</feature>
<feature type="binding site" evidence="4">
    <location>
        <begin position="103"/>
        <end position="106"/>
    </location>
    <ligand>
        <name>(6R)-10-formyltetrahydrofolate</name>
        <dbReference type="ChEBI" id="CHEBI:195366"/>
    </ligand>
</feature>
<evidence type="ECO:0000256" key="2">
    <source>
        <dbReference type="ARBA" id="ARBA00022679"/>
    </source>
</evidence>
<dbReference type="UniPathway" id="UPA00074">
    <property type="reaction ID" value="UER00126"/>
</dbReference>
<dbReference type="InterPro" id="IPR036477">
    <property type="entry name" value="Formyl_transf_N_sf"/>
</dbReference>
<sequence length="214" mass="24018">MKNFHKNIIILASGNGTNAVNIINHFSNKNTLSDSKSSNISIKALVCNNRDAPVLNKVKNMNEDIKICCIPFNKAAERASFEEELAGIVDEYRIDYIILAGFMKILSDDFVLKNLNKIINIHPSLLPAFKGKNAIKDAFDYGVKITGVTIHFVIPAIDSGPIILQEPVIIEENDTVELLEEKIHKLEHKMYIKAIELVSCEKIKIADKKVKIFK</sequence>
<feature type="binding site" evidence="4">
    <location>
        <begin position="16"/>
        <end position="18"/>
    </location>
    <ligand>
        <name>N(1)-(5-phospho-beta-D-ribosyl)glycinamide</name>
        <dbReference type="ChEBI" id="CHEBI:143788"/>
    </ligand>
</feature>
<name>A0A519BIB1_ACIG2</name>
<evidence type="ECO:0000313" key="6">
    <source>
        <dbReference type="EMBL" id="RZD16996.1"/>
    </source>
</evidence>
<dbReference type="Gene3D" id="3.40.50.170">
    <property type="entry name" value="Formyl transferase, N-terminal domain"/>
    <property type="match status" value="1"/>
</dbReference>
<dbReference type="PANTHER" id="PTHR43369">
    <property type="entry name" value="PHOSPHORIBOSYLGLYCINAMIDE FORMYLTRANSFERASE"/>
    <property type="match status" value="1"/>
</dbReference>
<dbReference type="CDD" id="cd08645">
    <property type="entry name" value="FMT_core_GART"/>
    <property type="match status" value="1"/>
</dbReference>
<evidence type="ECO:0000313" key="7">
    <source>
        <dbReference type="Proteomes" id="UP000316562"/>
    </source>
</evidence>
<dbReference type="GO" id="GO:0005737">
    <property type="term" value="C:cytoplasm"/>
    <property type="evidence" value="ECO:0007669"/>
    <property type="project" value="TreeGrafter"/>
</dbReference>
<accession>A0A519BIB1</accession>
<dbReference type="HAMAP" id="MF_01930">
    <property type="entry name" value="PurN"/>
    <property type="match status" value="1"/>
</dbReference>